<feature type="transmembrane region" description="Helical" evidence="10">
    <location>
        <begin position="269"/>
        <end position="286"/>
    </location>
</feature>
<organism evidence="13 14">
    <name type="scientific">Gekko japonicus</name>
    <name type="common">Schlegel's Japanese gecko</name>
    <dbReference type="NCBI Taxonomy" id="146911"/>
    <lineage>
        <taxon>Eukaryota</taxon>
        <taxon>Metazoa</taxon>
        <taxon>Chordata</taxon>
        <taxon>Craniata</taxon>
        <taxon>Vertebrata</taxon>
        <taxon>Euteleostomi</taxon>
        <taxon>Lepidosauria</taxon>
        <taxon>Squamata</taxon>
        <taxon>Bifurcata</taxon>
        <taxon>Gekkota</taxon>
        <taxon>Gekkonidae</taxon>
        <taxon>Gekkoninae</taxon>
        <taxon>Gekko</taxon>
    </lineage>
</organism>
<evidence type="ECO:0000313" key="13">
    <source>
        <dbReference type="Proteomes" id="UP000694871"/>
    </source>
</evidence>
<dbReference type="PRINTS" id="PR00248">
    <property type="entry name" value="GPCRMGR"/>
</dbReference>
<evidence type="ECO:0000256" key="7">
    <source>
        <dbReference type="ARBA" id="ARBA00023170"/>
    </source>
</evidence>
<evidence type="ECO:0000256" key="6">
    <source>
        <dbReference type="ARBA" id="ARBA00023136"/>
    </source>
</evidence>
<dbReference type="Pfam" id="PF00003">
    <property type="entry name" value="7tm_3"/>
    <property type="match status" value="1"/>
</dbReference>
<dbReference type="PANTHER" id="PTHR24061">
    <property type="entry name" value="CALCIUM-SENSING RECEPTOR-RELATED"/>
    <property type="match status" value="1"/>
</dbReference>
<dbReference type="Pfam" id="PF01094">
    <property type="entry name" value="ANF_receptor"/>
    <property type="match status" value="1"/>
</dbReference>
<evidence type="ECO:0000313" key="14">
    <source>
        <dbReference type="RefSeq" id="XP_015279026.1"/>
    </source>
</evidence>
<keyword evidence="7" id="KW-0675">Receptor</keyword>
<protein>
    <submittedName>
        <fullName evidence="14">Vomeronasal type-2 receptor 116-like</fullName>
    </submittedName>
</protein>
<evidence type="ECO:0000256" key="10">
    <source>
        <dbReference type="SAM" id="Phobius"/>
    </source>
</evidence>
<keyword evidence="6 10" id="KW-0472">Membrane</keyword>
<feature type="transmembrane region" description="Helical" evidence="10">
    <location>
        <begin position="468"/>
        <end position="494"/>
    </location>
</feature>
<dbReference type="SUPFAM" id="SSF53822">
    <property type="entry name" value="Periplasmic binding protein-like I"/>
    <property type="match status" value="2"/>
</dbReference>
<dbReference type="Gene3D" id="3.40.50.2300">
    <property type="match status" value="3"/>
</dbReference>
<dbReference type="PROSITE" id="PS50259">
    <property type="entry name" value="G_PROTEIN_RECEP_F3_4"/>
    <property type="match status" value="1"/>
</dbReference>
<evidence type="ECO:0000256" key="5">
    <source>
        <dbReference type="ARBA" id="ARBA00023040"/>
    </source>
</evidence>
<gene>
    <name evidence="14" type="primary">LOC107120773</name>
</gene>
<dbReference type="InterPro" id="IPR017979">
    <property type="entry name" value="GPCR_3_CS"/>
</dbReference>
<keyword evidence="8" id="KW-0325">Glycoprotein</keyword>
<dbReference type="InterPro" id="IPR001828">
    <property type="entry name" value="ANF_lig-bd_rcpt"/>
</dbReference>
<dbReference type="InterPro" id="IPR028082">
    <property type="entry name" value="Peripla_BP_I"/>
</dbReference>
<feature type="transmembrane region" description="Helical" evidence="10">
    <location>
        <begin position="362"/>
        <end position="384"/>
    </location>
</feature>
<evidence type="ECO:0000256" key="1">
    <source>
        <dbReference type="ARBA" id="ARBA00004651"/>
    </source>
</evidence>
<dbReference type="Proteomes" id="UP000694871">
    <property type="component" value="Unplaced"/>
</dbReference>
<dbReference type="GeneID" id="107120773"/>
<evidence type="ECO:0000256" key="2">
    <source>
        <dbReference type="ARBA" id="ARBA00022475"/>
    </source>
</evidence>
<evidence type="ECO:0000259" key="12">
    <source>
        <dbReference type="PROSITE" id="PS50259"/>
    </source>
</evidence>
<dbReference type="RefSeq" id="XP_015279026.1">
    <property type="nucleotide sequence ID" value="XM_015423540.1"/>
</dbReference>
<evidence type="ECO:0000256" key="11">
    <source>
        <dbReference type="SAM" id="SignalP"/>
    </source>
</evidence>
<dbReference type="InterPro" id="IPR017978">
    <property type="entry name" value="GPCR_3_C"/>
</dbReference>
<keyword evidence="13" id="KW-1185">Reference proteome</keyword>
<keyword evidence="2" id="KW-1003">Cell membrane</keyword>
<accession>A0ABM1KZ89</accession>
<dbReference type="InterPro" id="IPR038550">
    <property type="entry name" value="GPCR_3_9-Cys_sf"/>
</dbReference>
<dbReference type="Gene3D" id="2.10.50.30">
    <property type="entry name" value="GPCR, family 3, nine cysteines domain"/>
    <property type="match status" value="1"/>
</dbReference>
<keyword evidence="4 10" id="KW-1133">Transmembrane helix</keyword>
<feature type="chain" id="PRO_5047240860" evidence="11">
    <location>
        <begin position="34"/>
        <end position="630"/>
    </location>
</feature>
<feature type="transmembrane region" description="Helical" evidence="10">
    <location>
        <begin position="433"/>
        <end position="456"/>
    </location>
</feature>
<feature type="transmembrane region" description="Helical" evidence="10">
    <location>
        <begin position="588"/>
        <end position="611"/>
    </location>
</feature>
<feature type="transmembrane region" description="Helical" evidence="10">
    <location>
        <begin position="526"/>
        <end position="544"/>
    </location>
</feature>
<keyword evidence="5" id="KW-0297">G-protein coupled receptor</keyword>
<keyword evidence="9" id="KW-0807">Transducer</keyword>
<reference evidence="14" key="1">
    <citation type="submission" date="2025-08" db="UniProtKB">
        <authorList>
            <consortium name="RefSeq"/>
        </authorList>
    </citation>
    <scope>IDENTIFICATION</scope>
</reference>
<dbReference type="CDD" id="cd15283">
    <property type="entry name" value="7tmC_V2R_pheromone"/>
    <property type="match status" value="1"/>
</dbReference>
<dbReference type="InterPro" id="IPR000337">
    <property type="entry name" value="GPCR_3"/>
</dbReference>
<dbReference type="PROSITE" id="PS00981">
    <property type="entry name" value="G_PROTEIN_RECEP_F3_3"/>
    <property type="match status" value="1"/>
</dbReference>
<proteinExistence type="predicted"/>
<evidence type="ECO:0000256" key="3">
    <source>
        <dbReference type="ARBA" id="ARBA00022692"/>
    </source>
</evidence>
<evidence type="ECO:0000256" key="8">
    <source>
        <dbReference type="ARBA" id="ARBA00023180"/>
    </source>
</evidence>
<feature type="signal peptide" evidence="11">
    <location>
        <begin position="1"/>
        <end position="33"/>
    </location>
</feature>
<keyword evidence="3 10" id="KW-0812">Transmembrane</keyword>
<evidence type="ECO:0000256" key="9">
    <source>
        <dbReference type="ARBA" id="ARBA00023224"/>
    </source>
</evidence>
<feature type="transmembrane region" description="Helical" evidence="10">
    <location>
        <begin position="556"/>
        <end position="576"/>
    </location>
</feature>
<feature type="transmembrane region" description="Helical" evidence="10">
    <location>
        <begin position="404"/>
        <end position="421"/>
    </location>
</feature>
<sequence length="630" mass="70619">MQVFSKDWGPKLQPFKLIFLLLLLLLLLHPTCSKSSSSVGKEVQYPINTHKEEIIIGGLVSTLMGNISLLQFSYPPQLMTEIWLLPKNYQHVFAFDFAIGEINKNIKLLPNITLRPKIEDNAFSSIWTYMSTLNLLFEWEGNLPNYSCGRGKTLMAIIGGLMSQSSIQMAHILTLYHIPQLSYGSSELALSDKARFPSFYRMVPNETPQYVGIVELLKYFGWTWIGIFISCDDSAYDQYLPMKNNCTTEEKLRGLPQTMFEMRMSGESYGIYNAVFAVAHALHALYSSRAKWKVMGDGDRWDLLQVEPGQCCYDCAQCPARKMSIQIDADQCESCPEDQYPNVKQDRCIPRSITYLSYGEPLGAALASFTLFFSFTSVVVMGIFIRNQNTPIVKANNKSITSGLLCSLLVGFLCCFLFIGHPGKVTCLLRQTVFSITFSTGVSCVLAKTITVVVAFTATKPGNRMRKWVGNPLAASLITLCSLIQTGICAAWLVSSPPFPEYDKDSQVGQIIVQCNEGSNVMFYNVLGYMGFLAIITFTVAFLARKLPDTFNEAKFITFSMLLFCSVWVSFVPTYLSTKGKYMVTVEVFSILASSAGVLGCIFFPKCYIIILRPELNTKDQLVRKKKCHT</sequence>
<feature type="domain" description="G-protein coupled receptors family 3 profile" evidence="12">
    <location>
        <begin position="362"/>
        <end position="626"/>
    </location>
</feature>
<comment type="subcellular location">
    <subcellularLocation>
        <location evidence="1">Cell membrane</location>
        <topology evidence="1">Multi-pass membrane protein</topology>
    </subcellularLocation>
</comment>
<name>A0ABM1KZ89_GEKJA</name>
<evidence type="ECO:0000256" key="4">
    <source>
        <dbReference type="ARBA" id="ARBA00022989"/>
    </source>
</evidence>
<dbReference type="PANTHER" id="PTHR24061:SF599">
    <property type="entry name" value="G-PROTEIN COUPLED RECEPTORS FAMILY 3 PROFILE DOMAIN-CONTAINING PROTEIN"/>
    <property type="match status" value="1"/>
</dbReference>
<dbReference type="InterPro" id="IPR000068">
    <property type="entry name" value="GPCR_3_Ca_sens_rcpt-rel"/>
</dbReference>
<keyword evidence="11" id="KW-0732">Signal</keyword>